<keyword evidence="1" id="KW-0732">Signal</keyword>
<gene>
    <name evidence="2" type="ORF">CRYO30217_02300</name>
</gene>
<feature type="signal peptide" evidence="1">
    <location>
        <begin position="1"/>
        <end position="19"/>
    </location>
</feature>
<evidence type="ECO:0000313" key="2">
    <source>
        <dbReference type="EMBL" id="CAG5083821.1"/>
    </source>
</evidence>
<sequence>MKPYLLIISLLAILLSACSDTPREVIYGDLEVFSLYFEEGSSVAYDYYQKGETTLVMDCGGMEKPRGLIGEGTIAIEGTGPETASFIMKDMSITDFEVEGGEQVLGDKMNQPGTNEATGLKPDGTFSNNPSSEMLFDMLFNLPPADIKLGESIEKEVSFPVNAYGSTTAVVATKTITYQKDTTINGDPCAVLHFELHDSDLEKSVSFKKDSYGKYEGHGVTYFNLNKHEVEGAIGSILLDVFVHVDGDDGDCFGMMMEQTNRLRRRE</sequence>
<dbReference type="EMBL" id="OU015584">
    <property type="protein sequence ID" value="CAG5083821.1"/>
    <property type="molecule type" value="Genomic_DNA"/>
</dbReference>
<dbReference type="AlphaFoldDB" id="A0A916NSH7"/>
<dbReference type="KEGG" id="ptan:CRYO30217_02300"/>
<evidence type="ECO:0000313" key="3">
    <source>
        <dbReference type="Proteomes" id="UP000683507"/>
    </source>
</evidence>
<accession>A0A916NSH7</accession>
<evidence type="ECO:0000256" key="1">
    <source>
        <dbReference type="SAM" id="SignalP"/>
    </source>
</evidence>
<feature type="chain" id="PRO_5037248805" evidence="1">
    <location>
        <begin position="20"/>
        <end position="267"/>
    </location>
</feature>
<protein>
    <submittedName>
        <fullName evidence="2">Uncharacterized protein</fullName>
    </submittedName>
</protein>
<proteinExistence type="predicted"/>
<reference evidence="2" key="1">
    <citation type="submission" date="2021-04" db="EMBL/GenBank/DDBJ databases">
        <authorList>
            <person name="Rodrigo-Torres L."/>
            <person name="Arahal R. D."/>
            <person name="Lucena T."/>
        </authorList>
    </citation>
    <scope>NUCLEOTIDE SEQUENCE</scope>
    <source>
        <strain evidence="2">AS29M-1</strain>
    </source>
</reference>
<dbReference type="RefSeq" id="WP_258542531.1">
    <property type="nucleotide sequence ID" value="NZ_OU015584.1"/>
</dbReference>
<keyword evidence="3" id="KW-1185">Reference proteome</keyword>
<organism evidence="2 3">
    <name type="scientific">Parvicella tangerina</name>
    <dbReference type="NCBI Taxonomy" id="2829795"/>
    <lineage>
        <taxon>Bacteria</taxon>
        <taxon>Pseudomonadati</taxon>
        <taxon>Bacteroidota</taxon>
        <taxon>Flavobacteriia</taxon>
        <taxon>Flavobacteriales</taxon>
        <taxon>Parvicellaceae</taxon>
        <taxon>Parvicella</taxon>
    </lineage>
</organism>
<name>A0A916NSH7_9FLAO</name>
<dbReference type="PROSITE" id="PS51257">
    <property type="entry name" value="PROKAR_LIPOPROTEIN"/>
    <property type="match status" value="1"/>
</dbReference>
<dbReference type="Proteomes" id="UP000683507">
    <property type="component" value="Chromosome"/>
</dbReference>